<feature type="domain" description="FH2" evidence="1">
    <location>
        <begin position="1"/>
        <end position="97"/>
    </location>
</feature>
<dbReference type="Gene3D" id="1.20.58.2220">
    <property type="entry name" value="Formin, FH2 domain"/>
    <property type="match status" value="1"/>
</dbReference>
<dbReference type="SUPFAM" id="SSF101447">
    <property type="entry name" value="Formin homology 2 domain (FH2 domain)"/>
    <property type="match status" value="1"/>
</dbReference>
<dbReference type="Proteomes" id="UP000822476">
    <property type="component" value="Unassembled WGS sequence"/>
</dbReference>
<sequence>MSRQLSKEGLDLSHKLSMFLEKAFETLHRLDTSVSQLNALRKQCAEYLCEDSNNFSLGDCFQTLSKFFTQLKHAEQEMCAITNKERLQTQRRTNNGTDNSELQSVTAGERVDRRTNYLRFNSEKEYISRNEQLFLQLSPKKSFPPGGKGKILLDGTETVCNAFTDPTASKGLSKSISSYSVRLEGATVDQVYKLKLSVNLFACIQTRTFWMKSLMFLLLSPVCYAS</sequence>
<dbReference type="PANTHER" id="PTHR46345">
    <property type="entry name" value="INVERTED FORMIN-2"/>
    <property type="match status" value="1"/>
</dbReference>
<evidence type="ECO:0000259" key="1">
    <source>
        <dbReference type="PROSITE" id="PS51444"/>
    </source>
</evidence>
<proteinExistence type="predicted"/>
<dbReference type="OrthoDB" id="26518at2759"/>
<name>A0A8S9YU20_9TREM</name>
<keyword evidence="3" id="KW-1185">Reference proteome</keyword>
<dbReference type="InterPro" id="IPR015425">
    <property type="entry name" value="FH2_Formin"/>
</dbReference>
<accession>A0A8S9YU20</accession>
<reference evidence="2" key="1">
    <citation type="submission" date="2019-07" db="EMBL/GenBank/DDBJ databases">
        <title>Annotation for the trematode Paragonimus miyazaki's.</title>
        <authorList>
            <person name="Choi Y.-J."/>
        </authorList>
    </citation>
    <scope>NUCLEOTIDE SEQUENCE</scope>
    <source>
        <strain evidence="2">Japan</strain>
    </source>
</reference>
<evidence type="ECO:0000313" key="2">
    <source>
        <dbReference type="EMBL" id="KAF7256501.1"/>
    </source>
</evidence>
<dbReference type="InterPro" id="IPR042201">
    <property type="entry name" value="FH2_Formin_sf"/>
</dbReference>
<organism evidence="2 3">
    <name type="scientific">Paragonimus skrjabini miyazakii</name>
    <dbReference type="NCBI Taxonomy" id="59628"/>
    <lineage>
        <taxon>Eukaryota</taxon>
        <taxon>Metazoa</taxon>
        <taxon>Spiralia</taxon>
        <taxon>Lophotrochozoa</taxon>
        <taxon>Platyhelminthes</taxon>
        <taxon>Trematoda</taxon>
        <taxon>Digenea</taxon>
        <taxon>Plagiorchiida</taxon>
        <taxon>Troglotremata</taxon>
        <taxon>Troglotrematidae</taxon>
        <taxon>Paragonimus</taxon>
    </lineage>
</organism>
<dbReference type="EMBL" id="JTDE01003068">
    <property type="protein sequence ID" value="KAF7256501.1"/>
    <property type="molecule type" value="Genomic_DNA"/>
</dbReference>
<gene>
    <name evidence="2" type="ORF">EG68_10215</name>
</gene>
<evidence type="ECO:0000313" key="3">
    <source>
        <dbReference type="Proteomes" id="UP000822476"/>
    </source>
</evidence>
<comment type="caution">
    <text evidence="2">The sequence shown here is derived from an EMBL/GenBank/DDBJ whole genome shotgun (WGS) entry which is preliminary data.</text>
</comment>
<dbReference type="AlphaFoldDB" id="A0A8S9YU20"/>
<protein>
    <recommendedName>
        <fullName evidence="1">FH2 domain-containing protein</fullName>
    </recommendedName>
</protein>
<dbReference type="PANTHER" id="PTHR46345:SF8">
    <property type="entry name" value="FORMIN 3, ISOFORM B"/>
    <property type="match status" value="1"/>
</dbReference>
<dbReference type="PROSITE" id="PS51444">
    <property type="entry name" value="FH2"/>
    <property type="match status" value="1"/>
</dbReference>